<keyword evidence="2" id="KW-0238">DNA-binding</keyword>
<dbReference type="PROSITE" id="PS50956">
    <property type="entry name" value="HTH_ASNC_2"/>
    <property type="match status" value="1"/>
</dbReference>
<dbReference type="InterPro" id="IPR019888">
    <property type="entry name" value="Tscrpt_reg_AsnC-like"/>
</dbReference>
<dbReference type="SMART" id="SM00344">
    <property type="entry name" value="HTH_ASNC"/>
    <property type="match status" value="1"/>
</dbReference>
<evidence type="ECO:0000313" key="6">
    <source>
        <dbReference type="Proteomes" id="UP000193427"/>
    </source>
</evidence>
<keyword evidence="1" id="KW-0805">Transcription regulation</keyword>
<dbReference type="Gene3D" id="3.30.70.920">
    <property type="match status" value="1"/>
</dbReference>
<dbReference type="GO" id="GO:0006355">
    <property type="term" value="P:regulation of DNA-templated transcription"/>
    <property type="evidence" value="ECO:0007669"/>
    <property type="project" value="UniProtKB-ARBA"/>
</dbReference>
<accession>A0A1W6L6I4</accession>
<dbReference type="Pfam" id="PF13412">
    <property type="entry name" value="HTH_24"/>
    <property type="match status" value="1"/>
</dbReference>
<dbReference type="STRING" id="946333.A4W93_07705"/>
<gene>
    <name evidence="5" type="ORF">A4W93_07705</name>
</gene>
<dbReference type="KEGG" id="rgu:A4W93_07705"/>
<keyword evidence="6" id="KW-1185">Reference proteome</keyword>
<dbReference type="GO" id="GO:0005829">
    <property type="term" value="C:cytosol"/>
    <property type="evidence" value="ECO:0007669"/>
    <property type="project" value="TreeGrafter"/>
</dbReference>
<dbReference type="Proteomes" id="UP000193427">
    <property type="component" value="Chromosome"/>
</dbReference>
<organism evidence="5 6">
    <name type="scientific">Piscinibacter gummiphilus</name>
    <dbReference type="NCBI Taxonomy" id="946333"/>
    <lineage>
        <taxon>Bacteria</taxon>
        <taxon>Pseudomonadati</taxon>
        <taxon>Pseudomonadota</taxon>
        <taxon>Betaproteobacteria</taxon>
        <taxon>Burkholderiales</taxon>
        <taxon>Sphaerotilaceae</taxon>
        <taxon>Piscinibacter</taxon>
    </lineage>
</organism>
<dbReference type="AlphaFoldDB" id="A0A1W6L6I4"/>
<dbReference type="InterPro" id="IPR036388">
    <property type="entry name" value="WH-like_DNA-bd_sf"/>
</dbReference>
<dbReference type="Gene3D" id="1.10.10.10">
    <property type="entry name" value="Winged helix-like DNA-binding domain superfamily/Winged helix DNA-binding domain"/>
    <property type="match status" value="1"/>
</dbReference>
<dbReference type="RefSeq" id="WP_085750074.1">
    <property type="nucleotide sequence ID" value="NZ_BSPR01000008.1"/>
</dbReference>
<proteinExistence type="predicted"/>
<dbReference type="Pfam" id="PF01037">
    <property type="entry name" value="AsnC_trans_reg"/>
    <property type="match status" value="1"/>
</dbReference>
<reference evidence="5 6" key="1">
    <citation type="submission" date="2016-04" db="EMBL/GenBank/DDBJ databases">
        <title>Complete genome sequence of natural rubber-degrading, novel Gram-negative bacterium, Rhizobacter gummiphilus strain NS21.</title>
        <authorList>
            <person name="Tabata M."/>
            <person name="Kasai D."/>
            <person name="Fukuda M."/>
        </authorList>
    </citation>
    <scope>NUCLEOTIDE SEQUENCE [LARGE SCALE GENOMIC DNA]</scope>
    <source>
        <strain evidence="5 6">NS21</strain>
    </source>
</reference>
<dbReference type="PANTHER" id="PTHR30154">
    <property type="entry name" value="LEUCINE-RESPONSIVE REGULATORY PROTEIN"/>
    <property type="match status" value="1"/>
</dbReference>
<dbReference type="PANTHER" id="PTHR30154:SF0">
    <property type="entry name" value="LEUCINE-RESPONSIVE REGULATORY PROTEIN"/>
    <property type="match status" value="1"/>
</dbReference>
<dbReference type="InterPro" id="IPR011991">
    <property type="entry name" value="ArsR-like_HTH"/>
</dbReference>
<dbReference type="InterPro" id="IPR036390">
    <property type="entry name" value="WH_DNA-bd_sf"/>
</dbReference>
<dbReference type="InterPro" id="IPR019887">
    <property type="entry name" value="Tscrpt_reg_AsnC/Lrp_C"/>
</dbReference>
<dbReference type="SUPFAM" id="SSF54909">
    <property type="entry name" value="Dimeric alpha+beta barrel"/>
    <property type="match status" value="1"/>
</dbReference>
<dbReference type="EMBL" id="CP015118">
    <property type="protein sequence ID" value="ARN19807.1"/>
    <property type="molecule type" value="Genomic_DNA"/>
</dbReference>
<evidence type="ECO:0000256" key="2">
    <source>
        <dbReference type="ARBA" id="ARBA00023125"/>
    </source>
</evidence>
<evidence type="ECO:0000313" key="5">
    <source>
        <dbReference type="EMBL" id="ARN19807.1"/>
    </source>
</evidence>
<evidence type="ECO:0000256" key="3">
    <source>
        <dbReference type="ARBA" id="ARBA00023159"/>
    </source>
</evidence>
<dbReference type="InterPro" id="IPR011008">
    <property type="entry name" value="Dimeric_a/b-barrel"/>
</dbReference>
<dbReference type="GO" id="GO:0043565">
    <property type="term" value="F:sequence-specific DNA binding"/>
    <property type="evidence" value="ECO:0007669"/>
    <property type="project" value="InterPro"/>
</dbReference>
<keyword evidence="4" id="KW-0804">Transcription</keyword>
<dbReference type="CDD" id="cd00090">
    <property type="entry name" value="HTH_ARSR"/>
    <property type="match status" value="1"/>
</dbReference>
<protein>
    <submittedName>
        <fullName evidence="5">ArsR family transcriptional regulator</fullName>
    </submittedName>
</protein>
<evidence type="ECO:0000256" key="1">
    <source>
        <dbReference type="ARBA" id="ARBA00023015"/>
    </source>
</evidence>
<dbReference type="OrthoDB" id="8526125at2"/>
<dbReference type="GO" id="GO:0043200">
    <property type="term" value="P:response to amino acid"/>
    <property type="evidence" value="ECO:0007669"/>
    <property type="project" value="TreeGrafter"/>
</dbReference>
<sequence length="169" mass="18932">MRPRPSETEAEAPSFVPHGFDKIDARILRALQADGRISNIKLAEEVHLSPTAVLERVKRLTRDGFILGYTARLNPDKLGAGMLVFIEVVLDRTTHDVMNAFSAAVQTRPEILECHLVAGGFDYLIKTRVSDMRAYREWIGTVVWTLPGVRETHTYAVMEEVKNTTALAI</sequence>
<dbReference type="InterPro" id="IPR000485">
    <property type="entry name" value="AsnC-type_HTH_dom"/>
</dbReference>
<evidence type="ECO:0000256" key="4">
    <source>
        <dbReference type="ARBA" id="ARBA00023163"/>
    </source>
</evidence>
<dbReference type="PRINTS" id="PR00033">
    <property type="entry name" value="HTHASNC"/>
</dbReference>
<keyword evidence="3" id="KW-0010">Activator</keyword>
<name>A0A1W6L6I4_9BURK</name>
<dbReference type="SUPFAM" id="SSF46785">
    <property type="entry name" value="Winged helix' DNA-binding domain"/>
    <property type="match status" value="1"/>
</dbReference>